<dbReference type="EMBL" id="CP003423">
    <property type="protein sequence ID" value="AFH43372.1"/>
    <property type="molecule type" value="Genomic_DNA"/>
</dbReference>
<organism evidence="2 3">
    <name type="scientific">Fervidicoccus fontis (strain DSM 19380 / JCM 18336 / VKM B-2539 / Kam940)</name>
    <dbReference type="NCBI Taxonomy" id="1163730"/>
    <lineage>
        <taxon>Archaea</taxon>
        <taxon>Thermoproteota</taxon>
        <taxon>Thermoprotei</taxon>
        <taxon>Fervidicoccales</taxon>
        <taxon>Fervidicoccaceae</taxon>
        <taxon>Fervidicoccus</taxon>
    </lineage>
</organism>
<dbReference type="InterPro" id="IPR002761">
    <property type="entry name" value="Diphthami_syn_dom"/>
</dbReference>
<dbReference type="PANTHER" id="PTHR12196:SF2">
    <property type="entry name" value="DIPHTHINE--AMMONIA LIGASE"/>
    <property type="match status" value="1"/>
</dbReference>
<dbReference type="eggNOG" id="arCOG00035">
    <property type="taxonomic scope" value="Archaea"/>
</dbReference>
<evidence type="ECO:0000259" key="1">
    <source>
        <dbReference type="Pfam" id="PF01902"/>
    </source>
</evidence>
<dbReference type="AlphaFoldDB" id="I0A315"/>
<dbReference type="STRING" id="1163730.FFONT_1384"/>
<dbReference type="PANTHER" id="PTHR12196">
    <property type="entry name" value="DOMAIN OF UNKNOWN FUNCTION 71 DUF71 -CONTAINING PROTEIN"/>
    <property type="match status" value="1"/>
</dbReference>
<dbReference type="NCBIfam" id="TIGR00290">
    <property type="entry name" value="MJ0570_dom"/>
    <property type="match status" value="1"/>
</dbReference>
<dbReference type="HOGENOM" id="CLU_010289_0_2_2"/>
<dbReference type="GO" id="GO:0017183">
    <property type="term" value="P:protein histidyl modification to diphthamide"/>
    <property type="evidence" value="ECO:0007669"/>
    <property type="project" value="TreeGrafter"/>
</dbReference>
<dbReference type="Pfam" id="PF01902">
    <property type="entry name" value="Diphthami_syn_2"/>
    <property type="match status" value="1"/>
</dbReference>
<name>I0A315_FERFK</name>
<proteinExistence type="predicted"/>
<sequence length="211" mass="24323">MHLAYLMGFEISSFCSIAPKEEDSMLFHYPATRFLKVFEEAYGIPLLLLEGSGDEMEDLRNLLSECKSEGIEYVVSGALASDYQRIRYSIVAEELGLKTLNPLWRKDQKEYMKWLIEGGFEYIIVKISSFGLPFDLLGKTITYEDTLRIISLAEKYGFNPAFEGGEAETLVLDAPLMKKRLEVEGERRIEGNYVAYYDIRNIKLVEKRKIR</sequence>
<gene>
    <name evidence="2" type="ordered locus">FFONT_1384</name>
</gene>
<dbReference type="Gene3D" id="3.90.1490.10">
    <property type="entry name" value="putative n-type atp pyrophosphatase, domain 2"/>
    <property type="match status" value="1"/>
</dbReference>
<dbReference type="Proteomes" id="UP000007391">
    <property type="component" value="Chromosome"/>
</dbReference>
<dbReference type="InParanoid" id="I0A315"/>
<dbReference type="FunCoup" id="I0A315">
    <property type="interactions" value="67"/>
</dbReference>
<reference evidence="2 3" key="2">
    <citation type="journal article" date="2014" name="Extremophiles">
        <title>Analysis of the complete genome of Fervidococcus fontis confirms the distinct phylogenetic position of the order Fervidicoccales and suggests its environmental function.</title>
        <authorList>
            <person name="Lebedinsky A.V."/>
            <person name="Mardanov A.V."/>
            <person name="Kublanov I.V."/>
            <person name="Gumerov V.M."/>
            <person name="Beletsky A.V."/>
            <person name="Perevalova A.A."/>
            <person name="Bidzhieva S.Kh."/>
            <person name="Bonch-Osmolovskaya E.A."/>
            <person name="Skryabin K.G."/>
            <person name="Ravin N.V."/>
        </authorList>
    </citation>
    <scope>NUCLEOTIDE SEQUENCE [LARGE SCALE GENOMIC DNA]</scope>
    <source>
        <strain evidence="3">DSM 19380 / VKM B-2539 / Kam940</strain>
    </source>
</reference>
<evidence type="ECO:0000313" key="2">
    <source>
        <dbReference type="EMBL" id="AFH43372.1"/>
    </source>
</evidence>
<dbReference type="InterPro" id="IPR030662">
    <property type="entry name" value="DPH6/MJ0570"/>
</dbReference>
<dbReference type="GO" id="GO:0017178">
    <property type="term" value="F:diphthine-ammonia ligase activity"/>
    <property type="evidence" value="ECO:0007669"/>
    <property type="project" value="TreeGrafter"/>
</dbReference>
<evidence type="ECO:0000313" key="3">
    <source>
        <dbReference type="Proteomes" id="UP000007391"/>
    </source>
</evidence>
<dbReference type="SUPFAM" id="SSF52402">
    <property type="entry name" value="Adenine nucleotide alpha hydrolases-like"/>
    <property type="match status" value="1"/>
</dbReference>
<protein>
    <submittedName>
        <fullName evidence="2">Putative ATP binding protein</fullName>
    </submittedName>
</protein>
<dbReference type="CDD" id="cd01994">
    <property type="entry name" value="AANH_PF0828-like"/>
    <property type="match status" value="1"/>
</dbReference>
<reference evidence="3" key="1">
    <citation type="submission" date="2012-03" db="EMBL/GenBank/DDBJ databases">
        <title>Fervidicoccus fontis complete genome analysis confirms its distinct phylogenetic position and predicts its environmental function.</title>
        <authorList>
            <person name="Lebedinsky A.V."/>
            <person name="Mardanov A.V."/>
            <person name="Gumerov V.M."/>
            <person name="Beletsky A.V."/>
            <person name="Kublanov I.V."/>
            <person name="Perevalova A.A."/>
            <person name="Bonch-Osmolovskaya E.A."/>
            <person name="Ravin N.V."/>
            <person name="Skryabin K.G."/>
        </authorList>
    </citation>
    <scope>NUCLEOTIDE SEQUENCE [LARGE SCALE GENOMIC DNA]</scope>
    <source>
        <strain evidence="3">DSM 19380 / VKM B-2539 / Kam940</strain>
    </source>
</reference>
<dbReference type="KEGG" id="ffo:FFONT_1384"/>
<dbReference type="OrthoDB" id="372052at2157"/>
<feature type="domain" description="Diphthamide synthase" evidence="1">
    <location>
        <begin position="8"/>
        <end position="203"/>
    </location>
</feature>
<accession>I0A315</accession>
<dbReference type="InterPro" id="IPR014729">
    <property type="entry name" value="Rossmann-like_a/b/a_fold"/>
</dbReference>
<dbReference type="Gene3D" id="3.40.50.620">
    <property type="entry name" value="HUPs"/>
    <property type="match status" value="1"/>
</dbReference>
<keyword evidence="3" id="KW-1185">Reference proteome</keyword>